<keyword evidence="3" id="KW-1185">Reference proteome</keyword>
<evidence type="ECO:0000256" key="1">
    <source>
        <dbReference type="SAM" id="Phobius"/>
    </source>
</evidence>
<keyword evidence="1" id="KW-1133">Transmembrane helix</keyword>
<proteinExistence type="predicted"/>
<feature type="transmembrane region" description="Helical" evidence="1">
    <location>
        <begin position="35"/>
        <end position="53"/>
    </location>
</feature>
<gene>
    <name evidence="2" type="ORF">GWI33_004796</name>
</gene>
<comment type="caution">
    <text evidence="2">The sequence shown here is derived from an EMBL/GenBank/DDBJ whole genome shotgun (WGS) entry which is preliminary data.</text>
</comment>
<organism evidence="2 3">
    <name type="scientific">Rhynchophorus ferrugineus</name>
    <name type="common">Red palm weevil</name>
    <name type="synonym">Curculio ferrugineus</name>
    <dbReference type="NCBI Taxonomy" id="354439"/>
    <lineage>
        <taxon>Eukaryota</taxon>
        <taxon>Metazoa</taxon>
        <taxon>Ecdysozoa</taxon>
        <taxon>Arthropoda</taxon>
        <taxon>Hexapoda</taxon>
        <taxon>Insecta</taxon>
        <taxon>Pterygota</taxon>
        <taxon>Neoptera</taxon>
        <taxon>Endopterygota</taxon>
        <taxon>Coleoptera</taxon>
        <taxon>Polyphaga</taxon>
        <taxon>Cucujiformia</taxon>
        <taxon>Curculionidae</taxon>
        <taxon>Dryophthorinae</taxon>
        <taxon>Rhynchophorus</taxon>
    </lineage>
</organism>
<dbReference type="AlphaFoldDB" id="A0A834MGJ3"/>
<evidence type="ECO:0000313" key="2">
    <source>
        <dbReference type="EMBL" id="KAF7281416.1"/>
    </source>
</evidence>
<dbReference type="EMBL" id="JAACXV010000242">
    <property type="protein sequence ID" value="KAF7281416.1"/>
    <property type="molecule type" value="Genomic_DNA"/>
</dbReference>
<reference evidence="2" key="1">
    <citation type="submission" date="2020-08" db="EMBL/GenBank/DDBJ databases">
        <title>Genome sequencing and assembly of the red palm weevil Rhynchophorus ferrugineus.</title>
        <authorList>
            <person name="Dias G.B."/>
            <person name="Bergman C.M."/>
            <person name="Manee M."/>
        </authorList>
    </citation>
    <scope>NUCLEOTIDE SEQUENCE</scope>
    <source>
        <strain evidence="2">AA-2017</strain>
        <tissue evidence="2">Whole larva</tissue>
    </source>
</reference>
<keyword evidence="1" id="KW-0472">Membrane</keyword>
<sequence length="245" mass="28453">MDNWTVSRRSSVLEYKDFNFSSKYHLEEQVDGPMWSIYILLTVQLCGCLVNLIEHLTLWRYDKKGVYLILHQVSLIDILLFFVGVFETFMSLDKSWSFSNQMCMFYNSSNVFFNAIILYIDGSSNECLVGRPEGRSLTIDYRKKQSDISVIFPLIFVWTICASMSLPSLLFSSTVEKQGTMLCVIVENVYAQALHLLLNPEDKKCSFIRIKPLKSHLSIMLQNVVRETLEILQWDVENWSDPRSP</sequence>
<protein>
    <recommendedName>
        <fullName evidence="4">G-protein coupled receptors family 1 profile domain-containing protein</fullName>
    </recommendedName>
</protein>
<evidence type="ECO:0008006" key="4">
    <source>
        <dbReference type="Google" id="ProtNLM"/>
    </source>
</evidence>
<dbReference type="Proteomes" id="UP000625711">
    <property type="component" value="Unassembled WGS sequence"/>
</dbReference>
<dbReference type="OrthoDB" id="6760977at2759"/>
<name>A0A834MGJ3_RHYFE</name>
<feature type="transmembrane region" description="Helical" evidence="1">
    <location>
        <begin position="65"/>
        <end position="86"/>
    </location>
</feature>
<evidence type="ECO:0000313" key="3">
    <source>
        <dbReference type="Proteomes" id="UP000625711"/>
    </source>
</evidence>
<accession>A0A834MGJ3</accession>
<dbReference type="Gene3D" id="1.20.1070.10">
    <property type="entry name" value="Rhodopsin 7-helix transmembrane proteins"/>
    <property type="match status" value="1"/>
</dbReference>
<keyword evidence="1" id="KW-0812">Transmembrane</keyword>
<feature type="transmembrane region" description="Helical" evidence="1">
    <location>
        <begin position="150"/>
        <end position="171"/>
    </location>
</feature>